<dbReference type="NCBIfam" id="TIGR01764">
    <property type="entry name" value="excise"/>
    <property type="match status" value="1"/>
</dbReference>
<dbReference type="InterPro" id="IPR041657">
    <property type="entry name" value="HTH_17"/>
</dbReference>
<organism evidence="2 3">
    <name type="scientific">Flavobacterium anhuiense</name>
    <dbReference type="NCBI Taxonomy" id="459526"/>
    <lineage>
        <taxon>Bacteria</taxon>
        <taxon>Pseudomonadati</taxon>
        <taxon>Bacteroidota</taxon>
        <taxon>Flavobacteriia</taxon>
        <taxon>Flavobacteriales</taxon>
        <taxon>Flavobacteriaceae</taxon>
        <taxon>Flavobacterium</taxon>
    </lineage>
</organism>
<sequence length="108" mass="12986">MKPFTFDQIPTMMKKLHDRLDHLERLIIKISFKEENKNELLNIDEASKLLNLSVPTIYSKVSKREIPVNKQGKRLYFYRHELMKWIKAGRVKTHLEIRNDIEKKVIKP</sequence>
<proteinExistence type="predicted"/>
<dbReference type="InterPro" id="IPR010093">
    <property type="entry name" value="SinI_DNA-bd"/>
</dbReference>
<dbReference type="SUPFAM" id="SSF46955">
    <property type="entry name" value="Putative DNA-binding domain"/>
    <property type="match status" value="1"/>
</dbReference>
<dbReference type="Proteomes" id="UP000199307">
    <property type="component" value="Unassembled WGS sequence"/>
</dbReference>
<name>A0ABY0LXG6_9FLAO</name>
<evidence type="ECO:0000313" key="2">
    <source>
        <dbReference type="EMBL" id="SCY76060.1"/>
    </source>
</evidence>
<dbReference type="InterPro" id="IPR009061">
    <property type="entry name" value="DNA-bd_dom_put_sf"/>
</dbReference>
<accession>A0ABY0LXG6</accession>
<gene>
    <name evidence="2" type="ORF">SAMN02927916_3239</name>
</gene>
<protein>
    <submittedName>
        <fullName evidence="2">Transcriptional regulator, AlpA family</fullName>
    </submittedName>
</protein>
<keyword evidence="3" id="KW-1185">Reference proteome</keyword>
<reference evidence="2 3" key="1">
    <citation type="submission" date="2016-10" db="EMBL/GenBank/DDBJ databases">
        <authorList>
            <person name="Varghese N."/>
            <person name="Submissions S."/>
        </authorList>
    </citation>
    <scope>NUCLEOTIDE SEQUENCE [LARGE SCALE GENOMIC DNA]</scope>
    <source>
        <strain evidence="2 3">CGMCC 1.6859</strain>
    </source>
</reference>
<evidence type="ECO:0000259" key="1">
    <source>
        <dbReference type="Pfam" id="PF12728"/>
    </source>
</evidence>
<dbReference type="EMBL" id="FMVC01000005">
    <property type="protein sequence ID" value="SCY76060.1"/>
    <property type="molecule type" value="Genomic_DNA"/>
</dbReference>
<feature type="domain" description="Helix-turn-helix" evidence="1">
    <location>
        <begin position="40"/>
        <end position="89"/>
    </location>
</feature>
<comment type="caution">
    <text evidence="2">The sequence shown here is derived from an EMBL/GenBank/DDBJ whole genome shotgun (WGS) entry which is preliminary data.</text>
</comment>
<evidence type="ECO:0000313" key="3">
    <source>
        <dbReference type="Proteomes" id="UP000199307"/>
    </source>
</evidence>
<dbReference type="RefSeq" id="WP_091133991.1">
    <property type="nucleotide sequence ID" value="NZ_FMVC01000005.1"/>
</dbReference>
<dbReference type="Pfam" id="PF12728">
    <property type="entry name" value="HTH_17"/>
    <property type="match status" value="1"/>
</dbReference>